<accession>D6D0E6</accession>
<sequence length="114" mass="13098">MNINHIKSRIMKTETNSMRIVKPEKTDTAGTPQQEKDPEKSKYKPVTPVMLDTVPEDAVFIRSADVCKLLNISNSTLRNLRAERAIPFYKLGGTFLYSKEEIMNYLASNYSRRI</sequence>
<dbReference type="NCBIfam" id="TIGR01764">
    <property type="entry name" value="excise"/>
    <property type="match status" value="1"/>
</dbReference>
<reference evidence="3 4" key="2">
    <citation type="submission" date="2010-03" db="EMBL/GenBank/DDBJ databases">
        <authorList>
            <person name="Pajon A."/>
        </authorList>
    </citation>
    <scope>NUCLEOTIDE SEQUENCE [LARGE SCALE GENOMIC DNA]</scope>
    <source>
        <strain evidence="3 4">XB1A</strain>
    </source>
</reference>
<name>D6D0E6_9BACE</name>
<dbReference type="SUPFAM" id="SSF46955">
    <property type="entry name" value="Putative DNA-binding domain"/>
    <property type="match status" value="1"/>
</dbReference>
<reference evidence="3 4" key="1">
    <citation type="submission" date="2010-03" db="EMBL/GenBank/DDBJ databases">
        <title>The genome sequence of Bacteriodes xylanisolvens XB1A.</title>
        <authorList>
            <consortium name="metaHIT consortium -- http://www.metahit.eu/"/>
            <person name="Pajon A."/>
            <person name="Turner K."/>
            <person name="Parkhill J."/>
            <person name="Bernalier A."/>
        </authorList>
    </citation>
    <scope>NUCLEOTIDE SEQUENCE [LARGE SCALE GENOMIC DNA]</scope>
    <source>
        <strain evidence="3 4">XB1A</strain>
    </source>
</reference>
<evidence type="ECO:0000313" key="3">
    <source>
        <dbReference type="EMBL" id="CBK67898.1"/>
    </source>
</evidence>
<feature type="region of interest" description="Disordered" evidence="1">
    <location>
        <begin position="14"/>
        <end position="47"/>
    </location>
</feature>
<evidence type="ECO:0000256" key="1">
    <source>
        <dbReference type="SAM" id="MobiDB-lite"/>
    </source>
</evidence>
<dbReference type="Pfam" id="PF12728">
    <property type="entry name" value="HTH_17"/>
    <property type="match status" value="1"/>
</dbReference>
<dbReference type="InterPro" id="IPR041657">
    <property type="entry name" value="HTH_17"/>
</dbReference>
<dbReference type="PANTHER" id="PTHR34585">
    <property type="match status" value="1"/>
</dbReference>
<organism evidence="3 4">
    <name type="scientific">Bacteroides xylanisolvens XB1A</name>
    <dbReference type="NCBI Taxonomy" id="657309"/>
    <lineage>
        <taxon>Bacteria</taxon>
        <taxon>Pseudomonadati</taxon>
        <taxon>Bacteroidota</taxon>
        <taxon>Bacteroidia</taxon>
        <taxon>Bacteroidales</taxon>
        <taxon>Bacteroidaceae</taxon>
        <taxon>Bacteroides</taxon>
    </lineage>
</organism>
<gene>
    <name evidence="3" type="ORF">BXY_28750</name>
</gene>
<dbReference type="GO" id="GO:0003677">
    <property type="term" value="F:DNA binding"/>
    <property type="evidence" value="ECO:0007669"/>
    <property type="project" value="InterPro"/>
</dbReference>
<dbReference type="HOGENOM" id="CLU_2328024_0_0_10"/>
<dbReference type="InterPro" id="IPR009061">
    <property type="entry name" value="DNA-bd_dom_put_sf"/>
</dbReference>
<protein>
    <submittedName>
        <fullName evidence="3">DNA binding domain, excisionase family</fullName>
    </submittedName>
</protein>
<dbReference type="EMBL" id="FP929033">
    <property type="protein sequence ID" value="CBK67898.1"/>
    <property type="molecule type" value="Genomic_DNA"/>
</dbReference>
<dbReference type="PATRIC" id="fig|657309.4.peg.1673"/>
<dbReference type="AlphaFoldDB" id="D6D0E6"/>
<feature type="domain" description="Helix-turn-helix" evidence="2">
    <location>
        <begin position="63"/>
        <end position="109"/>
    </location>
</feature>
<proteinExistence type="predicted"/>
<dbReference type="PANTHER" id="PTHR34585:SF22">
    <property type="entry name" value="HELIX-TURN-HELIX DOMAIN-CONTAINING PROTEIN"/>
    <property type="match status" value="1"/>
</dbReference>
<dbReference type="eggNOG" id="ENOG5030YGD">
    <property type="taxonomic scope" value="Bacteria"/>
</dbReference>
<dbReference type="Proteomes" id="UP000008795">
    <property type="component" value="Chromosome"/>
</dbReference>
<evidence type="ECO:0000259" key="2">
    <source>
        <dbReference type="Pfam" id="PF12728"/>
    </source>
</evidence>
<dbReference type="KEGG" id="bxy:BXY_28750"/>
<dbReference type="InterPro" id="IPR010093">
    <property type="entry name" value="SinI_DNA-bd"/>
</dbReference>
<evidence type="ECO:0000313" key="4">
    <source>
        <dbReference type="Proteomes" id="UP000008795"/>
    </source>
</evidence>